<feature type="transmembrane region" description="Helical" evidence="1">
    <location>
        <begin position="109"/>
        <end position="127"/>
    </location>
</feature>
<accession>A0A6J7G697</accession>
<evidence type="ECO:0000313" key="2">
    <source>
        <dbReference type="EMBL" id="CAB4903902.1"/>
    </source>
</evidence>
<keyword evidence="1" id="KW-1133">Transmembrane helix</keyword>
<feature type="transmembrane region" description="Helical" evidence="1">
    <location>
        <begin position="47"/>
        <end position="67"/>
    </location>
</feature>
<dbReference type="AlphaFoldDB" id="A0A6J7G697"/>
<proteinExistence type="predicted"/>
<feature type="transmembrane region" description="Helical" evidence="1">
    <location>
        <begin position="6"/>
        <end position="26"/>
    </location>
</feature>
<gene>
    <name evidence="2" type="ORF">UFOPK3592_00605</name>
</gene>
<evidence type="ECO:0000256" key="1">
    <source>
        <dbReference type="SAM" id="Phobius"/>
    </source>
</evidence>
<dbReference type="EMBL" id="CAFBML010000065">
    <property type="protein sequence ID" value="CAB4903902.1"/>
    <property type="molecule type" value="Genomic_DNA"/>
</dbReference>
<protein>
    <submittedName>
        <fullName evidence="2">Unannotated protein</fullName>
    </submittedName>
</protein>
<keyword evidence="1" id="KW-0812">Transmembrane</keyword>
<keyword evidence="1" id="KW-0472">Membrane</keyword>
<name>A0A6J7G697_9ZZZZ</name>
<sequence>MLATISSIFLVATTVIVSLFQVALALGAPWGEYAYGGARVGKLPIGFRINSVVAAVVMAAISGHYLAQLGVFAPLLDSAGNSVVNWVLVGFTGLSAVANNITRSKKERAVWAIPTILMFIAALIVALNL</sequence>
<organism evidence="2">
    <name type="scientific">freshwater metagenome</name>
    <dbReference type="NCBI Taxonomy" id="449393"/>
    <lineage>
        <taxon>unclassified sequences</taxon>
        <taxon>metagenomes</taxon>
        <taxon>ecological metagenomes</taxon>
    </lineage>
</organism>
<feature type="transmembrane region" description="Helical" evidence="1">
    <location>
        <begin position="79"/>
        <end position="97"/>
    </location>
</feature>
<reference evidence="2" key="1">
    <citation type="submission" date="2020-05" db="EMBL/GenBank/DDBJ databases">
        <authorList>
            <person name="Chiriac C."/>
            <person name="Salcher M."/>
            <person name="Ghai R."/>
            <person name="Kavagutti S V."/>
        </authorList>
    </citation>
    <scope>NUCLEOTIDE SEQUENCE</scope>
</reference>